<evidence type="ECO:0000313" key="3">
    <source>
        <dbReference type="Proteomes" id="UP000332933"/>
    </source>
</evidence>
<evidence type="ECO:0000313" key="1">
    <source>
        <dbReference type="EMBL" id="KAF0688669.1"/>
    </source>
</evidence>
<organism evidence="2 3">
    <name type="scientific">Aphanomyces stellatus</name>
    <dbReference type="NCBI Taxonomy" id="120398"/>
    <lineage>
        <taxon>Eukaryota</taxon>
        <taxon>Sar</taxon>
        <taxon>Stramenopiles</taxon>
        <taxon>Oomycota</taxon>
        <taxon>Saprolegniomycetes</taxon>
        <taxon>Saprolegniales</taxon>
        <taxon>Verrucalvaceae</taxon>
        <taxon>Aphanomyces</taxon>
    </lineage>
</organism>
<dbReference type="Gene3D" id="3.40.630.40">
    <property type="entry name" value="Zn-dependent exopeptidases"/>
    <property type="match status" value="1"/>
</dbReference>
<evidence type="ECO:0000313" key="2">
    <source>
        <dbReference type="EMBL" id="VFT96437.1"/>
    </source>
</evidence>
<reference evidence="1" key="2">
    <citation type="submission" date="2019-06" db="EMBL/GenBank/DDBJ databases">
        <title>Genomics analysis of Aphanomyces spp. identifies a new class of oomycete effector associated with host adaptation.</title>
        <authorList>
            <person name="Gaulin E."/>
        </authorList>
    </citation>
    <scope>NUCLEOTIDE SEQUENCE</scope>
    <source>
        <strain evidence="1">CBS 578.67</strain>
    </source>
</reference>
<reference evidence="2 3" key="1">
    <citation type="submission" date="2019-03" db="EMBL/GenBank/DDBJ databases">
        <authorList>
            <person name="Gaulin E."/>
            <person name="Dumas B."/>
        </authorList>
    </citation>
    <scope>NUCLEOTIDE SEQUENCE [LARGE SCALE GENOMIC DNA]</scope>
    <source>
        <strain evidence="2">CBS 568.67</strain>
    </source>
</reference>
<sequence length="605" mass="66536">MNRPTTNALPPRSLCFLGTCSLWLQANMHITDPLDALCVVELVCDMERRRGRHDDEDGSPTCRCRRAQERTSALTHAVTQLMDQDRLLLRLAMRHAGVTLGQDAAWTWGVLDVFLPARTLVDVLDILLETTSTLASWVEPYRASLTEACGGATLLAMHRQFVSSQISPHLVAQLAPADLVLVHALDLLPDTPLTPFALFVPTFNDALDICPFLVDRSPVRLQHARVMYHAVMPLVVSSDAARDTVDGYAATHVSSPAWLHLKRAELRVSLGASHTAAAAPWPADVGRLSSSLPLLVHCSRVAASPYPHMSLVPDLPIDAGSVPNLVECERGNVPIILSVPHGGSAACRLYGTWQKEHLHMRKPSQTSRKRFTMLADALTVHVGAASVEAFEARTGGLRPYLVIAKFHRKFVDVNRAVDDDAYVPKALAARMYAHYHSTLAHVLQEIWMRFPMHDPLLLDIHGQRAKSDAVLGISNVESKEMLYMGTRNGRTLHAPCHRAFVGDLDTALRDEGWRGTYPKDSAAPERREFLGGYIVQTYGMDKSGADAIQLEMGTHLRGTEMMDVETCVAQRKRTASAMAATMEKHLIRSGFIGPPRPPSASACKL</sequence>
<dbReference type="AlphaFoldDB" id="A0A485LDX7"/>
<protein>
    <submittedName>
        <fullName evidence="2">Aste57867_19739 protein</fullName>
    </submittedName>
</protein>
<dbReference type="EMBL" id="VJMH01006712">
    <property type="protein sequence ID" value="KAF0688669.1"/>
    <property type="molecule type" value="Genomic_DNA"/>
</dbReference>
<dbReference type="OrthoDB" id="71260at2759"/>
<name>A0A485LDX7_9STRA</name>
<dbReference type="EMBL" id="CAADRA010006735">
    <property type="protein sequence ID" value="VFT96437.1"/>
    <property type="molecule type" value="Genomic_DNA"/>
</dbReference>
<keyword evidence="3" id="KW-1185">Reference proteome</keyword>
<dbReference type="Proteomes" id="UP000332933">
    <property type="component" value="Unassembled WGS sequence"/>
</dbReference>
<accession>A0A485LDX7</accession>
<dbReference type="SUPFAM" id="SSF53187">
    <property type="entry name" value="Zn-dependent exopeptidases"/>
    <property type="match status" value="1"/>
</dbReference>
<proteinExistence type="predicted"/>
<gene>
    <name evidence="2" type="primary">Aste57867_19739</name>
    <name evidence="1" type="ORF">As57867_019674</name>
    <name evidence="2" type="ORF">ASTE57867_19739</name>
</gene>